<comment type="caution">
    <text evidence="1">The sequence shown here is derived from an EMBL/GenBank/DDBJ whole genome shotgun (WGS) entry which is preliminary data.</text>
</comment>
<reference evidence="1" key="1">
    <citation type="submission" date="2017-02" db="EMBL/GenBank/DDBJ databases">
        <title>Delving into the versatile metabolic prowess of the omnipresent phylum Bacteroidetes.</title>
        <authorList>
            <person name="Nobu M.K."/>
            <person name="Mei R."/>
            <person name="Narihiro T."/>
            <person name="Kuroda K."/>
            <person name="Liu W.-T."/>
        </authorList>
    </citation>
    <scope>NUCLEOTIDE SEQUENCE</scope>
    <source>
        <strain evidence="1">ADurb.Bin160</strain>
    </source>
</reference>
<protein>
    <submittedName>
        <fullName evidence="1">Uncharacterized protein</fullName>
    </submittedName>
</protein>
<dbReference type="AlphaFoldDB" id="A0A1V5ZIF7"/>
<accession>A0A1V5ZIF7</accession>
<proteinExistence type="predicted"/>
<gene>
    <name evidence="1" type="ORF">BWY04_01476</name>
</gene>
<sequence length="99" mass="11662">MDKVVNSVYYCYYTVLKKSELHTKKTYVHSGITTEPLYHVINIRKREKEAFEDANFKNNVFRDPTAPKMFSKIPKKQSVLKPKILKLAKDLAVHRFENT</sequence>
<organism evidence="1">
    <name type="scientific">candidate division CPR1 bacterium ADurb.Bin160</name>
    <dbReference type="NCBI Taxonomy" id="1852826"/>
    <lineage>
        <taxon>Bacteria</taxon>
        <taxon>candidate division CPR1</taxon>
    </lineage>
</organism>
<dbReference type="Proteomes" id="UP000485621">
    <property type="component" value="Unassembled WGS sequence"/>
</dbReference>
<name>A0A1V5ZIF7_9BACT</name>
<dbReference type="EMBL" id="MWDB01000063">
    <property type="protein sequence ID" value="OQB39973.1"/>
    <property type="molecule type" value="Genomic_DNA"/>
</dbReference>
<evidence type="ECO:0000313" key="1">
    <source>
        <dbReference type="EMBL" id="OQB39973.1"/>
    </source>
</evidence>